<evidence type="ECO:0000256" key="9">
    <source>
        <dbReference type="RuleBase" id="RU003357"/>
    </source>
</evidence>
<dbReference type="Proteomes" id="UP000318509">
    <property type="component" value="Unassembled WGS sequence"/>
</dbReference>
<keyword evidence="4 8" id="KW-0812">Transmembrane</keyword>
<keyword evidence="5 9" id="KW-0798">TonB box</keyword>
<evidence type="ECO:0000259" key="12">
    <source>
        <dbReference type="Pfam" id="PF07715"/>
    </source>
</evidence>
<dbReference type="AlphaFoldDB" id="A0A537JSX1"/>
<comment type="similarity">
    <text evidence="8 9">Belongs to the TonB-dependent receptor family.</text>
</comment>
<evidence type="ECO:0000256" key="1">
    <source>
        <dbReference type="ARBA" id="ARBA00004571"/>
    </source>
</evidence>
<dbReference type="InterPro" id="IPR000531">
    <property type="entry name" value="Beta-barrel_TonB"/>
</dbReference>
<reference evidence="13 14" key="1">
    <citation type="journal article" date="2019" name="Nat. Microbiol.">
        <title>Mediterranean grassland soil C-N compound turnover is dependent on rainfall and depth, and is mediated by genomically divergent microorganisms.</title>
        <authorList>
            <person name="Diamond S."/>
            <person name="Andeer P.F."/>
            <person name="Li Z."/>
            <person name="Crits-Christoph A."/>
            <person name="Burstein D."/>
            <person name="Anantharaman K."/>
            <person name="Lane K.R."/>
            <person name="Thomas B.C."/>
            <person name="Pan C."/>
            <person name="Northen T.R."/>
            <person name="Banfield J.F."/>
        </authorList>
    </citation>
    <scope>NUCLEOTIDE SEQUENCE [LARGE SCALE GENOMIC DNA]</scope>
    <source>
        <strain evidence="13">NP_3</strain>
    </source>
</reference>
<dbReference type="InterPro" id="IPR037066">
    <property type="entry name" value="Plug_dom_sf"/>
</dbReference>
<dbReference type="NCBIfam" id="TIGR01782">
    <property type="entry name" value="TonB-Xanth-Caul"/>
    <property type="match status" value="1"/>
</dbReference>
<dbReference type="EMBL" id="VBAK01000192">
    <property type="protein sequence ID" value="TMI86638.1"/>
    <property type="molecule type" value="Genomic_DNA"/>
</dbReference>
<keyword evidence="10" id="KW-0732">Signal</keyword>
<dbReference type="InterPro" id="IPR036942">
    <property type="entry name" value="Beta-barrel_TonB_sf"/>
</dbReference>
<name>A0A537JSX1_9BACT</name>
<dbReference type="Gene3D" id="2.170.130.10">
    <property type="entry name" value="TonB-dependent receptor, plug domain"/>
    <property type="match status" value="1"/>
</dbReference>
<gene>
    <name evidence="13" type="ORF">E6H00_17815</name>
</gene>
<dbReference type="PROSITE" id="PS52016">
    <property type="entry name" value="TONB_DEPENDENT_REC_3"/>
    <property type="match status" value="1"/>
</dbReference>
<dbReference type="PANTHER" id="PTHR40980">
    <property type="entry name" value="PLUG DOMAIN-CONTAINING PROTEIN"/>
    <property type="match status" value="1"/>
</dbReference>
<keyword evidence="6 8" id="KW-0472">Membrane</keyword>
<evidence type="ECO:0000256" key="10">
    <source>
        <dbReference type="SAM" id="SignalP"/>
    </source>
</evidence>
<evidence type="ECO:0000256" key="3">
    <source>
        <dbReference type="ARBA" id="ARBA00022452"/>
    </source>
</evidence>
<evidence type="ECO:0000256" key="2">
    <source>
        <dbReference type="ARBA" id="ARBA00022448"/>
    </source>
</evidence>
<organism evidence="13 14">
    <name type="scientific">Candidatus Segetimicrobium genomatis</name>
    <dbReference type="NCBI Taxonomy" id="2569760"/>
    <lineage>
        <taxon>Bacteria</taxon>
        <taxon>Bacillati</taxon>
        <taxon>Candidatus Sysuimicrobiota</taxon>
        <taxon>Candidatus Sysuimicrobiia</taxon>
        <taxon>Candidatus Sysuimicrobiales</taxon>
        <taxon>Candidatus Segetimicrobiaceae</taxon>
        <taxon>Candidatus Segetimicrobium</taxon>
    </lineage>
</organism>
<comment type="caution">
    <text evidence="13">The sequence shown here is derived from an EMBL/GenBank/DDBJ whole genome shotgun (WGS) entry which is preliminary data.</text>
</comment>
<dbReference type="CDD" id="cd01347">
    <property type="entry name" value="ligand_gated_channel"/>
    <property type="match status" value="1"/>
</dbReference>
<comment type="subcellular location">
    <subcellularLocation>
        <location evidence="1 8">Cell outer membrane</location>
        <topology evidence="1 8">Multi-pass membrane protein</topology>
    </subcellularLocation>
</comment>
<evidence type="ECO:0000256" key="5">
    <source>
        <dbReference type="ARBA" id="ARBA00023077"/>
    </source>
</evidence>
<evidence type="ECO:0000256" key="7">
    <source>
        <dbReference type="ARBA" id="ARBA00023237"/>
    </source>
</evidence>
<dbReference type="Gene3D" id="2.40.170.20">
    <property type="entry name" value="TonB-dependent receptor, beta-barrel domain"/>
    <property type="match status" value="1"/>
</dbReference>
<feature type="domain" description="TonB-dependent receptor plug" evidence="12">
    <location>
        <begin position="55"/>
        <end position="171"/>
    </location>
</feature>
<protein>
    <submittedName>
        <fullName evidence="13">TonB-dependent receptor</fullName>
    </submittedName>
</protein>
<keyword evidence="7 8" id="KW-0998">Cell outer membrane</keyword>
<dbReference type="GO" id="GO:0009279">
    <property type="term" value="C:cell outer membrane"/>
    <property type="evidence" value="ECO:0007669"/>
    <property type="project" value="UniProtKB-SubCell"/>
</dbReference>
<dbReference type="InterPro" id="IPR010104">
    <property type="entry name" value="TonB_rcpt_bac"/>
</dbReference>
<evidence type="ECO:0000313" key="13">
    <source>
        <dbReference type="EMBL" id="TMI86638.1"/>
    </source>
</evidence>
<dbReference type="InterPro" id="IPR039426">
    <property type="entry name" value="TonB-dep_rcpt-like"/>
</dbReference>
<feature type="chain" id="PRO_5021720195" evidence="10">
    <location>
        <begin position="27"/>
        <end position="936"/>
    </location>
</feature>
<evidence type="ECO:0000313" key="14">
    <source>
        <dbReference type="Proteomes" id="UP000318509"/>
    </source>
</evidence>
<evidence type="ECO:0000256" key="6">
    <source>
        <dbReference type="ARBA" id="ARBA00023136"/>
    </source>
</evidence>
<evidence type="ECO:0000259" key="11">
    <source>
        <dbReference type="Pfam" id="PF00593"/>
    </source>
</evidence>
<keyword evidence="13" id="KW-0675">Receptor</keyword>
<accession>A0A537JSX1</accession>
<dbReference type="Pfam" id="PF07715">
    <property type="entry name" value="Plug"/>
    <property type="match status" value="1"/>
</dbReference>
<feature type="signal peptide" evidence="10">
    <location>
        <begin position="1"/>
        <end position="26"/>
    </location>
</feature>
<keyword evidence="3 8" id="KW-1134">Transmembrane beta strand</keyword>
<dbReference type="PANTHER" id="PTHR40980:SF3">
    <property type="entry name" value="TONB-DEPENDENT RECEPTOR-LIKE BETA-BARREL DOMAIN-CONTAINING PROTEIN"/>
    <property type="match status" value="1"/>
</dbReference>
<dbReference type="SUPFAM" id="SSF56935">
    <property type="entry name" value="Porins"/>
    <property type="match status" value="1"/>
</dbReference>
<feature type="domain" description="TonB-dependent receptor-like beta-barrel" evidence="11">
    <location>
        <begin position="449"/>
        <end position="903"/>
    </location>
</feature>
<sequence length="936" mass="101141">MRSARSTLIGTAVAVALFGPEAVVHAQTSSSQNLQEVVVTGIRASLEKSLEQKRAADSVEEVITSEDVGKMPDKNIADSLKRVAGVTISSAGATEGGFDENDRISLRGTGPSLTQTLLNGHNVSSGDWFVLNQVSTVGRSVSYTLLPSELVSKVVIHKSSEASLVEGGVAGTVDIITRRSLDFIKPFTFEGSAGAVYADLPSKTDPQLSALVNWRNDESNFGVLLQGFYERRHLRRDGVELLGYDTISPTSWLVTGQADPANGVAAGTPHPDLAGVQYPTVIGAAFFEQERKRAGGLIDAQFKPNDDVNLDLSGFYSKLDGPNYNRNYLLWNTHYINSGNILHTPNPTPDQYPAVPSAGYVIANNTLVVANFAPLANRAFGIYDQISRPDESASSNFVNLDGAFRISDRLNLLSQVGFSEGHGKTPTQNVSETLPGVGNGAGWQLNGIGSGTNFNLASTNNTVPFPAGNPSALAFGWIFGAQNVDVVDKETWGKLDASFAMADNGPWKDLKFGVRYVKHDRTSDKAIAQGPTGGTNPSTYPTSYSNYPSNFNTFGGSIPTGVWYWTPAQLAVYNGPGQVNRDPLAREYYQFLYQVHEKDLATYLQADFKGSDWAGNLGVRVVNTDENIVTYTQVNAATPGAILTSAFGPFIGLPVSHTYSDFLPSANLKIDMTPEVVARFAVSQTMTRADYSALAGNTNLVPPGAITGVGSGSGGNPDLKPIRSTNYDAGLEWYFAKRSLLSGTVFYMDLQNYVGFGSQILSYLTYGPAPTYPPNGALVQYNLTVPVDTKGRVQGIELTYQQALGDHFGLEGNYTYTDGRQTEDVPQGGDDRLVGTSKNTYNVGAYYEDPHFSAHVTYNYRSAFFSGLDRSTAFSQDDIGTLAASVAYAYNENLSVNLDGQNLNDPTLKYYALNTTQPRAFYRNGRQFYLSVRAKF</sequence>
<evidence type="ECO:0000256" key="4">
    <source>
        <dbReference type="ARBA" id="ARBA00022692"/>
    </source>
</evidence>
<evidence type="ECO:0000256" key="8">
    <source>
        <dbReference type="PROSITE-ProRule" id="PRU01360"/>
    </source>
</evidence>
<dbReference type="Pfam" id="PF00593">
    <property type="entry name" value="TonB_dep_Rec_b-barrel"/>
    <property type="match status" value="1"/>
</dbReference>
<keyword evidence="2 8" id="KW-0813">Transport</keyword>
<proteinExistence type="inferred from homology"/>
<dbReference type="InterPro" id="IPR012910">
    <property type="entry name" value="Plug_dom"/>
</dbReference>